<accession>A0A316DLK0</accession>
<reference evidence="1 2" key="1">
    <citation type="submission" date="2018-05" db="EMBL/GenBank/DDBJ databases">
        <title>Genomic Encyclopedia of Archaeal and Bacterial Type Strains, Phase II (KMG-II): from individual species to whole genera.</title>
        <authorList>
            <person name="Goeker M."/>
        </authorList>
    </citation>
    <scope>NUCLEOTIDE SEQUENCE [LARGE SCALE GENOMIC DNA]</scope>
    <source>
        <strain evidence="1 2">DSM 22637</strain>
    </source>
</reference>
<proteinExistence type="predicted"/>
<dbReference type="OrthoDB" id="1162358at2"/>
<sequence>MAKIIDVKLTNVPDLIVIGDDKSDLTVDVNIEFHDIDLKLEMEYMLYIFVYDVHGKIDIPILITNWDDSDILPIAFEDSSDDFLGTYKADLIASKKNINFKKDIFLKLGILNEQKAHYAKKIEVLAFIVPAIARASKWSKPYMVNIGY</sequence>
<evidence type="ECO:0000313" key="1">
    <source>
        <dbReference type="EMBL" id="PWK19057.1"/>
    </source>
</evidence>
<name>A0A316DLK0_9FLAO</name>
<comment type="caution">
    <text evidence="1">The sequence shown here is derived from an EMBL/GenBank/DDBJ whole genome shotgun (WGS) entry which is preliminary data.</text>
</comment>
<dbReference type="RefSeq" id="WP_109682064.1">
    <property type="nucleotide sequence ID" value="NZ_QGGP01000003.1"/>
</dbReference>
<keyword evidence="2" id="KW-1185">Reference proteome</keyword>
<organism evidence="1 2">
    <name type="scientific">Xanthomarina spongicola</name>
    <dbReference type="NCBI Taxonomy" id="570520"/>
    <lineage>
        <taxon>Bacteria</taxon>
        <taxon>Pseudomonadati</taxon>
        <taxon>Bacteroidota</taxon>
        <taxon>Flavobacteriia</taxon>
        <taxon>Flavobacteriales</taxon>
        <taxon>Flavobacteriaceae</taxon>
        <taxon>Xanthomarina</taxon>
    </lineage>
</organism>
<protein>
    <submittedName>
        <fullName evidence="1">Uncharacterized protein</fullName>
    </submittedName>
</protein>
<gene>
    <name evidence="1" type="ORF">LX78_01535</name>
</gene>
<dbReference type="EMBL" id="QGGP01000003">
    <property type="protein sequence ID" value="PWK19057.1"/>
    <property type="molecule type" value="Genomic_DNA"/>
</dbReference>
<dbReference type="AlphaFoldDB" id="A0A316DLK0"/>
<dbReference type="Proteomes" id="UP000245430">
    <property type="component" value="Unassembled WGS sequence"/>
</dbReference>
<evidence type="ECO:0000313" key="2">
    <source>
        <dbReference type="Proteomes" id="UP000245430"/>
    </source>
</evidence>